<dbReference type="PIRSF" id="PIRSF000137">
    <property type="entry name" value="Alcohol_oxidase"/>
    <property type="match status" value="1"/>
</dbReference>
<protein>
    <submittedName>
        <fullName evidence="11">Uncharacterized protein</fullName>
    </submittedName>
</protein>
<dbReference type="InterPro" id="IPR012132">
    <property type="entry name" value="GMC_OxRdtase"/>
</dbReference>
<feature type="signal peptide" evidence="8">
    <location>
        <begin position="1"/>
        <end position="22"/>
    </location>
</feature>
<evidence type="ECO:0000256" key="1">
    <source>
        <dbReference type="ARBA" id="ARBA00001974"/>
    </source>
</evidence>
<accession>A0AAF0EUL0</accession>
<sequence length="609" mass="65828">MKLTGSFASLLSIVLTASFAAAITTGNGWDLNGQTYDYIVIGGGTAGLTVAYRLSEDSSNTVAVIEAGDSGYDDNDKFTVPAAALYNSATNTKYDWQWKTVRQPNMNNRQASWPRGKVLGGSSAINGLYYVRQSEHQQNIWADLIGDYDTWGWGNMLAAMKKSQHFVGPRSSIQSSNHIEYNDNSHGHNGPIYTSWPGYTYPPVGAFIRSAQKVSADFNNDPYNGESHGTYMSLSTINPSSWTRSFARTGYLDGVRGRRNLHVLTGHTVTKINFDRSDSNNVRATGVVYAAGAGQDSHTVNANKEVILSGGTINNPQILQLSGIGETGLLNSLGIDVVVDLPGVGQNLQDHISAGMSFRGKSDADNGPTGLSGNARRDSYVNSAISYTSLDKLVSNTDGFVQRIKDSIDRVVENSNAPAAVKRGLRRTLTRQANELYGSNGAPVEILFNVMFGNINIQAALQHPISRGIIYITSTNPFDAPHIDPGYFNENVDLVLLREGFKLIREIVKESPLSDHIAEETSPGSSVNSNAEWENWIRQNAGTEYHPSCTCAMLPRNQGGVVGSDLKVYGTSNLRVIDASVPPLSMSAHLMSIAFGIGEIGAELILNSN</sequence>
<organism evidence="11 12">
    <name type="scientific">Malassezia cuniculi</name>
    <dbReference type="NCBI Taxonomy" id="948313"/>
    <lineage>
        <taxon>Eukaryota</taxon>
        <taxon>Fungi</taxon>
        <taxon>Dikarya</taxon>
        <taxon>Basidiomycota</taxon>
        <taxon>Ustilaginomycotina</taxon>
        <taxon>Malasseziomycetes</taxon>
        <taxon>Malasseziales</taxon>
        <taxon>Malasseziaceae</taxon>
        <taxon>Malassezia</taxon>
    </lineage>
</organism>
<evidence type="ECO:0000259" key="9">
    <source>
        <dbReference type="Pfam" id="PF00732"/>
    </source>
</evidence>
<dbReference type="SUPFAM" id="SSF54373">
    <property type="entry name" value="FAD-linked reductases, C-terminal domain"/>
    <property type="match status" value="1"/>
</dbReference>
<evidence type="ECO:0000256" key="6">
    <source>
        <dbReference type="PIRSR" id="PIRSR000137-1"/>
    </source>
</evidence>
<comment type="similarity">
    <text evidence="2">Belongs to the GMC oxidoreductase family.</text>
</comment>
<dbReference type="Gene3D" id="3.50.50.60">
    <property type="entry name" value="FAD/NAD(P)-binding domain"/>
    <property type="match status" value="1"/>
</dbReference>
<dbReference type="InterPro" id="IPR027424">
    <property type="entry name" value="Glucose_Oxidase_domain_2"/>
</dbReference>
<feature type="domain" description="Glucose-methanol-choline oxidoreductase N-terminal" evidence="9">
    <location>
        <begin position="36"/>
        <end position="352"/>
    </location>
</feature>
<evidence type="ECO:0000313" key="11">
    <source>
        <dbReference type="EMBL" id="WFD33247.1"/>
    </source>
</evidence>
<reference evidence="11" key="1">
    <citation type="submission" date="2023-03" db="EMBL/GenBank/DDBJ databases">
        <title>Mating type loci evolution in Malassezia.</title>
        <authorList>
            <person name="Coelho M.A."/>
        </authorList>
    </citation>
    <scope>NUCLEOTIDE SEQUENCE</scope>
    <source>
        <strain evidence="11">CBS 11721</strain>
    </source>
</reference>
<evidence type="ECO:0000256" key="4">
    <source>
        <dbReference type="ARBA" id="ARBA00022827"/>
    </source>
</evidence>
<dbReference type="InterPro" id="IPR007867">
    <property type="entry name" value="GMC_OxRtase_C"/>
</dbReference>
<dbReference type="EMBL" id="CP119877">
    <property type="protein sequence ID" value="WFD33247.1"/>
    <property type="molecule type" value="Genomic_DNA"/>
</dbReference>
<name>A0AAF0EUL0_9BASI</name>
<dbReference type="Gene3D" id="3.30.560.10">
    <property type="entry name" value="Glucose Oxidase, domain 3"/>
    <property type="match status" value="1"/>
</dbReference>
<dbReference type="Proteomes" id="UP001219933">
    <property type="component" value="Chromosome 1"/>
</dbReference>
<feature type="domain" description="Glucose-methanol-choline oxidoreductase C-terminal" evidence="10">
    <location>
        <begin position="464"/>
        <end position="597"/>
    </location>
</feature>
<dbReference type="Pfam" id="PF00732">
    <property type="entry name" value="GMC_oxred_N"/>
    <property type="match status" value="1"/>
</dbReference>
<keyword evidence="3" id="KW-0285">Flavoprotein</keyword>
<evidence type="ECO:0000313" key="12">
    <source>
        <dbReference type="Proteomes" id="UP001219933"/>
    </source>
</evidence>
<dbReference type="SUPFAM" id="SSF51905">
    <property type="entry name" value="FAD/NAD(P)-binding domain"/>
    <property type="match status" value="1"/>
</dbReference>
<evidence type="ECO:0000256" key="3">
    <source>
        <dbReference type="ARBA" id="ARBA00022630"/>
    </source>
</evidence>
<dbReference type="Gene3D" id="4.10.450.10">
    <property type="entry name" value="Glucose Oxidase, domain 2"/>
    <property type="match status" value="1"/>
</dbReference>
<feature type="active site" description="Proton acceptor" evidence="6">
    <location>
        <position position="589"/>
    </location>
</feature>
<dbReference type="PANTHER" id="PTHR11552">
    <property type="entry name" value="GLUCOSE-METHANOL-CHOLINE GMC OXIDOREDUCTASE"/>
    <property type="match status" value="1"/>
</dbReference>
<dbReference type="InterPro" id="IPR000172">
    <property type="entry name" value="GMC_OxRdtase_N"/>
</dbReference>
<feature type="active site" description="Proton donor" evidence="6">
    <location>
        <position position="546"/>
    </location>
</feature>
<evidence type="ECO:0000256" key="5">
    <source>
        <dbReference type="ARBA" id="ARBA00023002"/>
    </source>
</evidence>
<dbReference type="PANTHER" id="PTHR11552:SF218">
    <property type="entry name" value="GLUCOSE-METHANOL-CHOLINE OXIDOREDUCTASE N-TERMINAL DOMAIN-CONTAINING PROTEIN"/>
    <property type="match status" value="1"/>
</dbReference>
<evidence type="ECO:0000256" key="2">
    <source>
        <dbReference type="ARBA" id="ARBA00010790"/>
    </source>
</evidence>
<keyword evidence="5" id="KW-0560">Oxidoreductase</keyword>
<evidence type="ECO:0000256" key="8">
    <source>
        <dbReference type="SAM" id="SignalP"/>
    </source>
</evidence>
<gene>
    <name evidence="11" type="ORF">MCUN1_000060</name>
</gene>
<feature type="chain" id="PRO_5042055822" evidence="8">
    <location>
        <begin position="23"/>
        <end position="609"/>
    </location>
</feature>
<dbReference type="InterPro" id="IPR036188">
    <property type="entry name" value="FAD/NAD-bd_sf"/>
</dbReference>
<keyword evidence="8" id="KW-0732">Signal</keyword>
<keyword evidence="4 7" id="KW-0274">FAD</keyword>
<evidence type="ECO:0000256" key="7">
    <source>
        <dbReference type="PIRSR" id="PIRSR000137-2"/>
    </source>
</evidence>
<evidence type="ECO:0000259" key="10">
    <source>
        <dbReference type="Pfam" id="PF05199"/>
    </source>
</evidence>
<proteinExistence type="inferred from homology"/>
<feature type="binding site" evidence="7">
    <location>
        <position position="269"/>
    </location>
    <ligand>
        <name>FAD</name>
        <dbReference type="ChEBI" id="CHEBI:57692"/>
    </ligand>
</feature>
<comment type="cofactor">
    <cofactor evidence="1 7">
        <name>FAD</name>
        <dbReference type="ChEBI" id="CHEBI:57692"/>
    </cofactor>
</comment>
<dbReference type="GO" id="GO:0016614">
    <property type="term" value="F:oxidoreductase activity, acting on CH-OH group of donors"/>
    <property type="evidence" value="ECO:0007669"/>
    <property type="project" value="InterPro"/>
</dbReference>
<feature type="binding site" evidence="7">
    <location>
        <position position="118"/>
    </location>
    <ligand>
        <name>FAD</name>
        <dbReference type="ChEBI" id="CHEBI:57692"/>
    </ligand>
</feature>
<dbReference type="Pfam" id="PF05199">
    <property type="entry name" value="GMC_oxred_C"/>
    <property type="match status" value="1"/>
</dbReference>
<keyword evidence="12" id="KW-1185">Reference proteome</keyword>
<dbReference type="AlphaFoldDB" id="A0AAF0EUL0"/>
<dbReference type="GO" id="GO:0050660">
    <property type="term" value="F:flavin adenine dinucleotide binding"/>
    <property type="evidence" value="ECO:0007669"/>
    <property type="project" value="InterPro"/>
</dbReference>